<protein>
    <recommendedName>
        <fullName evidence="3">F-box domain-containing protein</fullName>
    </recommendedName>
</protein>
<dbReference type="EMBL" id="JARKIE010000272">
    <property type="protein sequence ID" value="KAJ7659380.1"/>
    <property type="molecule type" value="Genomic_DNA"/>
</dbReference>
<keyword evidence="2" id="KW-1185">Reference proteome</keyword>
<proteinExistence type="predicted"/>
<reference evidence="1" key="1">
    <citation type="submission" date="2023-03" db="EMBL/GenBank/DDBJ databases">
        <title>Massive genome expansion in bonnet fungi (Mycena s.s.) driven by repeated elements and novel gene families across ecological guilds.</title>
        <authorList>
            <consortium name="Lawrence Berkeley National Laboratory"/>
            <person name="Harder C.B."/>
            <person name="Miyauchi S."/>
            <person name="Viragh M."/>
            <person name="Kuo A."/>
            <person name="Thoen E."/>
            <person name="Andreopoulos B."/>
            <person name="Lu D."/>
            <person name="Skrede I."/>
            <person name="Drula E."/>
            <person name="Henrissat B."/>
            <person name="Morin E."/>
            <person name="Kohler A."/>
            <person name="Barry K."/>
            <person name="LaButti K."/>
            <person name="Morin E."/>
            <person name="Salamov A."/>
            <person name="Lipzen A."/>
            <person name="Mereny Z."/>
            <person name="Hegedus B."/>
            <person name="Baldrian P."/>
            <person name="Stursova M."/>
            <person name="Weitz H."/>
            <person name="Taylor A."/>
            <person name="Grigoriev I.V."/>
            <person name="Nagy L.G."/>
            <person name="Martin F."/>
            <person name="Kauserud H."/>
        </authorList>
    </citation>
    <scope>NUCLEOTIDE SEQUENCE</scope>
    <source>
        <strain evidence="1">CBHHK067</strain>
    </source>
</reference>
<gene>
    <name evidence="1" type="ORF">B0H17DRAFT_1212982</name>
</gene>
<dbReference type="AlphaFoldDB" id="A0AAD7G2D8"/>
<dbReference type="InterPro" id="IPR032675">
    <property type="entry name" value="LRR_dom_sf"/>
</dbReference>
<organism evidence="1 2">
    <name type="scientific">Mycena rosella</name>
    <name type="common">Pink bonnet</name>
    <name type="synonym">Agaricus rosellus</name>
    <dbReference type="NCBI Taxonomy" id="1033263"/>
    <lineage>
        <taxon>Eukaryota</taxon>
        <taxon>Fungi</taxon>
        <taxon>Dikarya</taxon>
        <taxon>Basidiomycota</taxon>
        <taxon>Agaricomycotina</taxon>
        <taxon>Agaricomycetes</taxon>
        <taxon>Agaricomycetidae</taxon>
        <taxon>Agaricales</taxon>
        <taxon>Marasmiineae</taxon>
        <taxon>Mycenaceae</taxon>
        <taxon>Mycena</taxon>
    </lineage>
</organism>
<sequence>MSPSIRPRLTNQELRARAPALDAEIARARAYLDQALAEREMVKKDLEAITYPVLTLPVEITSQIFCWTLAKTGRIEFPHKIRLLGQPLHLGQICRLWRRIALSIPQLWNHMDFAIDFNLNQPQAPSASLIRTCLSRTASSPLSLFLDVTTHRTDNRTSWYAEPILDAFAPYSKTWENVGFCTSLNALSALSSIYKQLPRLKSLKLGLRDRKPATPITLFEEAPLLQRVHLIRLHSQTVTLPWSQLTILHIEDLSVGELWGILGLTPNLVSLIIGYVYGDTNLWSLPPHPHLQSIVSTTLSPATYQILPFLTVPRLRDLKLALFHPQNNIAQLSTHALDRLYIFVTHDRDGAWLQYLTTMPPSLRIAKIVLSSGCAVILRPLLSHLTDNPTLLPGLESLVITVLRQVREYAPVTALLLSNMLRTRRALGLRNFELISAGSLLDMRLDARMAGLVAEGMHIRVETQDKPHDDLNHPEF</sequence>
<evidence type="ECO:0000313" key="1">
    <source>
        <dbReference type="EMBL" id="KAJ7659380.1"/>
    </source>
</evidence>
<evidence type="ECO:0000313" key="2">
    <source>
        <dbReference type="Proteomes" id="UP001221757"/>
    </source>
</evidence>
<name>A0AAD7G2D8_MYCRO</name>
<comment type="caution">
    <text evidence="1">The sequence shown here is derived from an EMBL/GenBank/DDBJ whole genome shotgun (WGS) entry which is preliminary data.</text>
</comment>
<accession>A0AAD7G2D8</accession>
<evidence type="ECO:0008006" key="3">
    <source>
        <dbReference type="Google" id="ProtNLM"/>
    </source>
</evidence>
<dbReference type="Proteomes" id="UP001221757">
    <property type="component" value="Unassembled WGS sequence"/>
</dbReference>
<dbReference type="Gene3D" id="3.80.10.10">
    <property type="entry name" value="Ribonuclease Inhibitor"/>
    <property type="match status" value="1"/>
</dbReference>